<dbReference type="CDD" id="cd01846">
    <property type="entry name" value="fatty_acyltransferase_like"/>
    <property type="match status" value="1"/>
</dbReference>
<keyword evidence="2" id="KW-0732">Signal</keyword>
<evidence type="ECO:0000313" key="4">
    <source>
        <dbReference type="Proteomes" id="UP000799776"/>
    </source>
</evidence>
<dbReference type="GO" id="GO:0016788">
    <property type="term" value="F:hydrolase activity, acting on ester bonds"/>
    <property type="evidence" value="ECO:0007669"/>
    <property type="project" value="InterPro"/>
</dbReference>
<protein>
    <submittedName>
        <fullName evidence="3">Carbohydrate esterase family 16 protein</fullName>
    </submittedName>
</protein>
<dbReference type="PANTHER" id="PTHR45648">
    <property type="entry name" value="GDSL LIPASE/ACYLHYDROLASE FAMILY PROTEIN (AFU_ORTHOLOGUE AFUA_4G14700)"/>
    <property type="match status" value="1"/>
</dbReference>
<keyword evidence="4" id="KW-1185">Reference proteome</keyword>
<dbReference type="InterPro" id="IPR036514">
    <property type="entry name" value="SGNH_hydro_sf"/>
</dbReference>
<dbReference type="EMBL" id="ML978711">
    <property type="protein sequence ID" value="KAF2091906.1"/>
    <property type="molecule type" value="Genomic_DNA"/>
</dbReference>
<dbReference type="Gene3D" id="3.40.50.1110">
    <property type="entry name" value="SGNH hydrolase"/>
    <property type="match status" value="1"/>
</dbReference>
<sequence length="332" mass="37077">MRGSFFFTGLLAILPSGQAASIPPLGSWQGFARVKYWFVFGDSYTTTGFNVTGLQPSHDNALGNPAYPGYTSSNGPNWVDFLTTQYNKSMIQTYNLAYGGATVDQNLVAQYLPTVLSVRQQVHDEFMPCYGSNNSTVTWASQDTLFSVFIGINDVGNSYQAQNTSLHGIIFDEYASLVEELYGSGARNFLFLNVPPVQCSPGTVVLGASDVQLEADAIKDWNFRLEILAAELNMKHSDATIFRYDTYSLFNEVLENPSTYPATSIYKNTTGYCVGYENGTPAIDTFYTECDIPVNEYFWLNSLHPTYPMQDVLASQVAELLKHNRYWPYGRR</sequence>
<dbReference type="InterPro" id="IPR001087">
    <property type="entry name" value="GDSL"/>
</dbReference>
<feature type="chain" id="PRO_5040253753" evidence="2">
    <location>
        <begin position="20"/>
        <end position="332"/>
    </location>
</feature>
<dbReference type="OrthoDB" id="1600564at2759"/>
<feature type="signal peptide" evidence="2">
    <location>
        <begin position="1"/>
        <end position="19"/>
    </location>
</feature>
<dbReference type="Proteomes" id="UP000799776">
    <property type="component" value="Unassembled WGS sequence"/>
</dbReference>
<dbReference type="SUPFAM" id="SSF52266">
    <property type="entry name" value="SGNH hydrolase"/>
    <property type="match status" value="1"/>
</dbReference>
<comment type="caution">
    <text evidence="3">The sequence shown here is derived from an EMBL/GenBank/DDBJ whole genome shotgun (WGS) entry which is preliminary data.</text>
</comment>
<evidence type="ECO:0000256" key="2">
    <source>
        <dbReference type="SAM" id="SignalP"/>
    </source>
</evidence>
<dbReference type="Pfam" id="PF00657">
    <property type="entry name" value="Lipase_GDSL"/>
    <property type="match status" value="1"/>
</dbReference>
<evidence type="ECO:0000256" key="1">
    <source>
        <dbReference type="ARBA" id="ARBA00022801"/>
    </source>
</evidence>
<dbReference type="InterPro" id="IPR051058">
    <property type="entry name" value="GDSL_Est/Lipase"/>
</dbReference>
<name>A0A9P4I4Z2_9PEZI</name>
<reference evidence="3" key="1">
    <citation type="journal article" date="2020" name="Stud. Mycol.">
        <title>101 Dothideomycetes genomes: a test case for predicting lifestyles and emergence of pathogens.</title>
        <authorList>
            <person name="Haridas S."/>
            <person name="Albert R."/>
            <person name="Binder M."/>
            <person name="Bloem J."/>
            <person name="Labutti K."/>
            <person name="Salamov A."/>
            <person name="Andreopoulos B."/>
            <person name="Baker S."/>
            <person name="Barry K."/>
            <person name="Bills G."/>
            <person name="Bluhm B."/>
            <person name="Cannon C."/>
            <person name="Castanera R."/>
            <person name="Culley D."/>
            <person name="Daum C."/>
            <person name="Ezra D."/>
            <person name="Gonzalez J."/>
            <person name="Henrissat B."/>
            <person name="Kuo A."/>
            <person name="Liang C."/>
            <person name="Lipzen A."/>
            <person name="Lutzoni F."/>
            <person name="Magnuson J."/>
            <person name="Mondo S."/>
            <person name="Nolan M."/>
            <person name="Ohm R."/>
            <person name="Pangilinan J."/>
            <person name="Park H.-J."/>
            <person name="Ramirez L."/>
            <person name="Alfaro M."/>
            <person name="Sun H."/>
            <person name="Tritt A."/>
            <person name="Yoshinaga Y."/>
            <person name="Zwiers L.-H."/>
            <person name="Turgeon B."/>
            <person name="Goodwin S."/>
            <person name="Spatafora J."/>
            <person name="Crous P."/>
            <person name="Grigoriev I."/>
        </authorList>
    </citation>
    <scope>NUCLEOTIDE SEQUENCE</scope>
    <source>
        <strain evidence="3">CBS 121410</strain>
    </source>
</reference>
<dbReference type="PANTHER" id="PTHR45648:SF85">
    <property type="entry name" value="A, PUTATIVE (AFU_ORTHOLOGUE AFUA_2G10760)-RELATED"/>
    <property type="match status" value="1"/>
</dbReference>
<proteinExistence type="predicted"/>
<dbReference type="AlphaFoldDB" id="A0A9P4I4Z2"/>
<organism evidence="3 4">
    <name type="scientific">Saccharata proteae CBS 121410</name>
    <dbReference type="NCBI Taxonomy" id="1314787"/>
    <lineage>
        <taxon>Eukaryota</taxon>
        <taxon>Fungi</taxon>
        <taxon>Dikarya</taxon>
        <taxon>Ascomycota</taxon>
        <taxon>Pezizomycotina</taxon>
        <taxon>Dothideomycetes</taxon>
        <taxon>Dothideomycetes incertae sedis</taxon>
        <taxon>Botryosphaeriales</taxon>
        <taxon>Saccharataceae</taxon>
        <taxon>Saccharata</taxon>
    </lineage>
</organism>
<accession>A0A9P4I4Z2</accession>
<evidence type="ECO:0000313" key="3">
    <source>
        <dbReference type="EMBL" id="KAF2091906.1"/>
    </source>
</evidence>
<gene>
    <name evidence="3" type="ORF">K490DRAFT_61341</name>
</gene>
<keyword evidence="1" id="KW-0378">Hydrolase</keyword>